<evidence type="ECO:0000256" key="1">
    <source>
        <dbReference type="SAM" id="MobiDB-lite"/>
    </source>
</evidence>
<sequence>MPRLNKRAVAAKDARDVTAMKRAISSTISTITADAGVPVQLSDKDLSDHKDQPDNESPWEEDAGSSEYWSDSDSDHSQPVSSPPVHAFSSGAHKLRRRYDGTIQRTRTFFSNGNLNQQWPHP</sequence>
<feature type="compositionally biased region" description="Basic and acidic residues" evidence="1">
    <location>
        <begin position="42"/>
        <end position="53"/>
    </location>
</feature>
<reference evidence="2" key="1">
    <citation type="submission" date="2015-04" db="EMBL/GenBank/DDBJ databases">
        <title>The genome sequence of the plant pathogenic Rhizarian Plasmodiophora brassicae reveals insights in its biotrophic life cycle and the origin of chitin synthesis.</title>
        <authorList>
            <person name="Schwelm A."/>
            <person name="Fogelqvist J."/>
            <person name="Knaust A."/>
            <person name="Julke S."/>
            <person name="Lilja T."/>
            <person name="Dhandapani V."/>
            <person name="Bonilla-Rosso G."/>
            <person name="Karlsson M."/>
            <person name="Shevchenko A."/>
            <person name="Choi S.R."/>
            <person name="Kim H.G."/>
            <person name="Park J.Y."/>
            <person name="Lim Y.P."/>
            <person name="Ludwig-Muller J."/>
            <person name="Dixelius C."/>
        </authorList>
    </citation>
    <scope>NUCLEOTIDE SEQUENCE</scope>
    <source>
        <tissue evidence="2">Potato root galls</tissue>
    </source>
</reference>
<organism evidence="2">
    <name type="scientific">Spongospora subterranea</name>
    <dbReference type="NCBI Taxonomy" id="70186"/>
    <lineage>
        <taxon>Eukaryota</taxon>
        <taxon>Sar</taxon>
        <taxon>Rhizaria</taxon>
        <taxon>Endomyxa</taxon>
        <taxon>Phytomyxea</taxon>
        <taxon>Plasmodiophorida</taxon>
        <taxon>Plasmodiophoridae</taxon>
        <taxon>Spongospora</taxon>
    </lineage>
</organism>
<dbReference type="EMBL" id="HACM01005144">
    <property type="protein sequence ID" value="CRZ05586.1"/>
    <property type="molecule type" value="Transcribed_RNA"/>
</dbReference>
<protein>
    <submittedName>
        <fullName evidence="2">Uncharacterized protein</fullName>
    </submittedName>
</protein>
<name>A0A0H5QVG1_9EUKA</name>
<accession>A0A0H5QVG1</accession>
<evidence type="ECO:0000313" key="2">
    <source>
        <dbReference type="EMBL" id="CRZ05586.1"/>
    </source>
</evidence>
<proteinExistence type="predicted"/>
<feature type="non-terminal residue" evidence="2">
    <location>
        <position position="122"/>
    </location>
</feature>
<feature type="region of interest" description="Disordered" evidence="1">
    <location>
        <begin position="32"/>
        <end position="97"/>
    </location>
</feature>
<dbReference type="AlphaFoldDB" id="A0A0H5QVG1"/>